<keyword evidence="3" id="KW-1185">Reference proteome</keyword>
<gene>
    <name evidence="1" type="ORF">BCF38_102351</name>
    <name evidence="2" type="ORF">SAMN05421539_102351</name>
</gene>
<dbReference type="Proteomes" id="UP000245839">
    <property type="component" value="Unassembled WGS sequence"/>
</dbReference>
<organism evidence="2 4">
    <name type="scientific">Jannaschia seohaensis</name>
    <dbReference type="NCBI Taxonomy" id="475081"/>
    <lineage>
        <taxon>Bacteria</taxon>
        <taxon>Pseudomonadati</taxon>
        <taxon>Pseudomonadota</taxon>
        <taxon>Alphaproteobacteria</taxon>
        <taxon>Rhodobacterales</taxon>
        <taxon>Roseobacteraceae</taxon>
        <taxon>Jannaschia</taxon>
    </lineage>
</organism>
<evidence type="ECO:0000313" key="2">
    <source>
        <dbReference type="EMBL" id="SSA41512.1"/>
    </source>
</evidence>
<evidence type="ECO:0000313" key="4">
    <source>
        <dbReference type="Proteomes" id="UP000251571"/>
    </source>
</evidence>
<reference evidence="2 4" key="1">
    <citation type="submission" date="2016-10" db="EMBL/GenBank/DDBJ databases">
        <authorList>
            <person name="Cai Z."/>
        </authorList>
    </citation>
    <scope>NUCLEOTIDE SEQUENCE [LARGE SCALE GENOMIC DNA]</scope>
    <source>
        <strain evidence="2 4">DSM 25227</strain>
    </source>
</reference>
<dbReference type="InterPro" id="IPR038555">
    <property type="entry name" value="Zincin_1_sf"/>
</dbReference>
<dbReference type="EMBL" id="QGDJ01000002">
    <property type="protein sequence ID" value="PWJ21102.1"/>
    <property type="molecule type" value="Genomic_DNA"/>
</dbReference>
<evidence type="ECO:0000313" key="3">
    <source>
        <dbReference type="Proteomes" id="UP000245839"/>
    </source>
</evidence>
<dbReference type="OrthoDB" id="9806895at2"/>
<name>A0A2Y9BXV6_9RHOB</name>
<evidence type="ECO:0000313" key="1">
    <source>
        <dbReference type="EMBL" id="PWJ21102.1"/>
    </source>
</evidence>
<proteinExistence type="predicted"/>
<accession>A0A2Y9BXV6</accession>
<reference evidence="1 3" key="2">
    <citation type="submission" date="2018-03" db="EMBL/GenBank/DDBJ databases">
        <title>Genomic Encyclopedia of Archaeal and Bacterial Type Strains, Phase II (KMG-II): from individual species to whole genera.</title>
        <authorList>
            <person name="Goeker M."/>
        </authorList>
    </citation>
    <scope>NUCLEOTIDE SEQUENCE [LARGE SCALE GENOMIC DNA]</scope>
    <source>
        <strain evidence="1 3">DSM 25227</strain>
    </source>
</reference>
<sequence>MSDALPPSLDEIEALAQATRDALPAPFAGLATEVRLVVEDWPSEEILDEMEIEDAYDLTGLYEGVPLIERSVEHPEPPSTVSLFRRPILDEWAARGDVTLGELVAHVTVHEFAHHFGWSDEEIARIDRWWE</sequence>
<dbReference type="Gene3D" id="3.30.2010.20">
    <property type="match status" value="1"/>
</dbReference>
<dbReference type="AlphaFoldDB" id="A0A2Y9BXV6"/>
<protein>
    <submittedName>
        <fullName evidence="2">Predicted Zn-dependent protease, minimal metalloprotease (MMP)-like domain</fullName>
    </submittedName>
    <submittedName>
        <fullName evidence="1">Putative Zn-dependent protease with MMP-like domain</fullName>
    </submittedName>
</protein>
<keyword evidence="2" id="KW-0645">Protease</keyword>
<dbReference type="Pfam" id="PF06262">
    <property type="entry name" value="Zincin_1"/>
    <property type="match status" value="1"/>
</dbReference>
<dbReference type="SUPFAM" id="SSF55486">
    <property type="entry name" value="Metalloproteases ('zincins'), catalytic domain"/>
    <property type="match status" value="1"/>
</dbReference>
<dbReference type="RefSeq" id="WP_109563448.1">
    <property type="nucleotide sequence ID" value="NZ_QGDJ01000002.1"/>
</dbReference>
<dbReference type="EMBL" id="UETC01000002">
    <property type="protein sequence ID" value="SSA41512.1"/>
    <property type="molecule type" value="Genomic_DNA"/>
</dbReference>
<dbReference type="CDD" id="cd12952">
    <property type="entry name" value="MMP_ACEL2062"/>
    <property type="match status" value="1"/>
</dbReference>
<dbReference type="Proteomes" id="UP000251571">
    <property type="component" value="Unassembled WGS sequence"/>
</dbReference>
<keyword evidence="2" id="KW-0378">Hydrolase</keyword>
<dbReference type="GO" id="GO:0006508">
    <property type="term" value="P:proteolysis"/>
    <property type="evidence" value="ECO:0007669"/>
    <property type="project" value="UniProtKB-KW"/>
</dbReference>
<keyword evidence="2" id="KW-0482">Metalloprotease</keyword>
<dbReference type="GO" id="GO:0008237">
    <property type="term" value="F:metallopeptidase activity"/>
    <property type="evidence" value="ECO:0007669"/>
    <property type="project" value="UniProtKB-KW"/>
</dbReference>
<dbReference type="InterPro" id="IPR010428">
    <property type="entry name" value="Zincin_1"/>
</dbReference>